<dbReference type="InterPro" id="IPR006076">
    <property type="entry name" value="FAD-dep_OxRdtase"/>
</dbReference>
<reference evidence="2" key="1">
    <citation type="submission" date="2018-05" db="EMBL/GenBank/DDBJ databases">
        <authorList>
            <person name="Lanie J.A."/>
            <person name="Ng W.-L."/>
            <person name="Kazmierczak K.M."/>
            <person name="Andrzejewski T.M."/>
            <person name="Davidsen T.M."/>
            <person name="Wayne K.J."/>
            <person name="Tettelin H."/>
            <person name="Glass J.I."/>
            <person name="Rusch D."/>
            <person name="Podicherti R."/>
            <person name="Tsui H.-C.T."/>
            <person name="Winkler M.E."/>
        </authorList>
    </citation>
    <scope>NUCLEOTIDE SEQUENCE</scope>
</reference>
<name>A0A382PL64_9ZZZZ</name>
<evidence type="ECO:0000313" key="2">
    <source>
        <dbReference type="EMBL" id="SVC73385.1"/>
    </source>
</evidence>
<feature type="domain" description="FAD dependent oxidoreductase" evidence="1">
    <location>
        <begin position="11"/>
        <end position="277"/>
    </location>
</feature>
<sequence length="286" mass="30564">MSTPLPSHAQTVIVGGGIVGCSVAYHLTKLGRKNVVLLEQGELTGGTTWHAAGLVTQLRNSHTLIEIAKYGVDLYSRLESETGQATGFDQTGSITVARTEGRMDELKKITSLGHASGIEIEPISIEEAGKMWPLMQTTDLIGAIHIPKDGQTLPGETAKAMAKGAKDGGVSIFENVRVTAIRQRKGSVTGVSTNLGDIECEVVVNCGGMWAREVGLMCGVSVPLHAAEHMYLVTNPMGIPEGIRSLRDPDEQIYFRRDQEGEGALLMGGFESEAKPWGMDGTPSDY</sequence>
<dbReference type="AlphaFoldDB" id="A0A382PL64"/>
<protein>
    <recommendedName>
        <fullName evidence="1">FAD dependent oxidoreductase domain-containing protein</fullName>
    </recommendedName>
</protein>
<gene>
    <name evidence="2" type="ORF">METZ01_LOCUS326239</name>
</gene>
<organism evidence="2">
    <name type="scientific">marine metagenome</name>
    <dbReference type="NCBI Taxonomy" id="408172"/>
    <lineage>
        <taxon>unclassified sequences</taxon>
        <taxon>metagenomes</taxon>
        <taxon>ecological metagenomes</taxon>
    </lineage>
</organism>
<proteinExistence type="predicted"/>
<dbReference type="Gene3D" id="3.50.50.60">
    <property type="entry name" value="FAD/NAD(P)-binding domain"/>
    <property type="match status" value="2"/>
</dbReference>
<dbReference type="PANTHER" id="PTHR13847">
    <property type="entry name" value="SARCOSINE DEHYDROGENASE-RELATED"/>
    <property type="match status" value="1"/>
</dbReference>
<dbReference type="Pfam" id="PF01266">
    <property type="entry name" value="DAO"/>
    <property type="match status" value="1"/>
</dbReference>
<feature type="non-terminal residue" evidence="2">
    <location>
        <position position="286"/>
    </location>
</feature>
<evidence type="ECO:0000259" key="1">
    <source>
        <dbReference type="Pfam" id="PF01266"/>
    </source>
</evidence>
<dbReference type="SUPFAM" id="SSF51905">
    <property type="entry name" value="FAD/NAD(P)-binding domain"/>
    <property type="match status" value="1"/>
</dbReference>
<accession>A0A382PL64</accession>
<dbReference type="GO" id="GO:0005739">
    <property type="term" value="C:mitochondrion"/>
    <property type="evidence" value="ECO:0007669"/>
    <property type="project" value="TreeGrafter"/>
</dbReference>
<dbReference type="EMBL" id="UINC01107767">
    <property type="protein sequence ID" value="SVC73385.1"/>
    <property type="molecule type" value="Genomic_DNA"/>
</dbReference>
<dbReference type="InterPro" id="IPR036188">
    <property type="entry name" value="FAD/NAD-bd_sf"/>
</dbReference>
<dbReference type="PANTHER" id="PTHR13847:SF193">
    <property type="entry name" value="PYRUVATE DEHYDROGENASE PHOSPHATASE REGULATORY SUBUNIT, MITOCHONDRIAL"/>
    <property type="match status" value="1"/>
</dbReference>